<sequence>MNTSNKRAILFLCGCIPLRLLFVYIAYYIAYHNTSFLPYLAIPTMIIAIGFISIFMFGLRKTGTETFGQPIWWDRLRPIHALFYLLFSIFAFMGKKEAYIFLAMDVILGFISYLTLRVL</sequence>
<evidence type="ECO:0000256" key="1">
    <source>
        <dbReference type="SAM" id="Phobius"/>
    </source>
</evidence>
<feature type="transmembrane region" description="Helical" evidence="1">
    <location>
        <begin position="98"/>
        <end position="116"/>
    </location>
</feature>
<proteinExistence type="predicted"/>
<dbReference type="AlphaFoldDB" id="A0A6C0KGI8"/>
<evidence type="ECO:0000313" key="2">
    <source>
        <dbReference type="EMBL" id="QHU15790.1"/>
    </source>
</evidence>
<keyword evidence="1" id="KW-0472">Membrane</keyword>
<feature type="transmembrane region" description="Helical" evidence="1">
    <location>
        <begin position="36"/>
        <end position="59"/>
    </location>
</feature>
<name>A0A6C0KGI8_9ZZZZ</name>
<reference evidence="2" key="1">
    <citation type="journal article" date="2020" name="Nature">
        <title>Giant virus diversity and host interactions through global metagenomics.</title>
        <authorList>
            <person name="Schulz F."/>
            <person name="Roux S."/>
            <person name="Paez-Espino D."/>
            <person name="Jungbluth S."/>
            <person name="Walsh D.A."/>
            <person name="Denef V.J."/>
            <person name="McMahon K.D."/>
            <person name="Konstantinidis K.T."/>
            <person name="Eloe-Fadrosh E.A."/>
            <person name="Kyrpides N.C."/>
            <person name="Woyke T."/>
        </authorList>
    </citation>
    <scope>NUCLEOTIDE SEQUENCE</scope>
    <source>
        <strain evidence="2">GVMAG-S-3300010158-109</strain>
    </source>
</reference>
<keyword evidence="1" id="KW-1133">Transmembrane helix</keyword>
<protein>
    <submittedName>
        <fullName evidence="2">Uncharacterized protein</fullName>
    </submittedName>
</protein>
<keyword evidence="1" id="KW-0812">Transmembrane</keyword>
<organism evidence="2">
    <name type="scientific">viral metagenome</name>
    <dbReference type="NCBI Taxonomy" id="1070528"/>
    <lineage>
        <taxon>unclassified sequences</taxon>
        <taxon>metagenomes</taxon>
        <taxon>organismal metagenomes</taxon>
    </lineage>
</organism>
<dbReference type="EMBL" id="MN740868">
    <property type="protein sequence ID" value="QHU15790.1"/>
    <property type="molecule type" value="Genomic_DNA"/>
</dbReference>
<feature type="transmembrane region" description="Helical" evidence="1">
    <location>
        <begin position="9"/>
        <end position="30"/>
    </location>
</feature>
<accession>A0A6C0KGI8</accession>
<feature type="transmembrane region" description="Helical" evidence="1">
    <location>
        <begin position="71"/>
        <end position="92"/>
    </location>
</feature>